<feature type="compositionally biased region" description="Acidic residues" evidence="3">
    <location>
        <begin position="188"/>
        <end position="207"/>
    </location>
</feature>
<evidence type="ECO:0000313" key="4">
    <source>
        <dbReference type="EMBL" id="VUC32781.1"/>
    </source>
</evidence>
<evidence type="ECO:0000256" key="1">
    <source>
        <dbReference type="ARBA" id="ARBA00004123"/>
    </source>
</evidence>
<evidence type="ECO:0000256" key="2">
    <source>
        <dbReference type="ARBA" id="ARBA00023242"/>
    </source>
</evidence>
<dbReference type="InterPro" id="IPR000637">
    <property type="entry name" value="HMGI/Y_DNA-bd_CS"/>
</dbReference>
<comment type="caution">
    <text evidence="4">The sequence shown here is derived from an EMBL/GenBank/DDBJ whole genome shotgun (WGS) entry which is preliminary data.</text>
</comment>
<dbReference type="InterPro" id="IPR017956">
    <property type="entry name" value="AT_hook_DNA-bd_motif"/>
</dbReference>
<comment type="subcellular location">
    <subcellularLocation>
        <location evidence="1">Nucleus</location>
    </subcellularLocation>
</comment>
<organism evidence="4 5">
    <name type="scientific">Bionectria ochroleuca</name>
    <name type="common">Gliocladium roseum</name>
    <dbReference type="NCBI Taxonomy" id="29856"/>
    <lineage>
        <taxon>Eukaryota</taxon>
        <taxon>Fungi</taxon>
        <taxon>Dikarya</taxon>
        <taxon>Ascomycota</taxon>
        <taxon>Pezizomycotina</taxon>
        <taxon>Sordariomycetes</taxon>
        <taxon>Hypocreomycetidae</taxon>
        <taxon>Hypocreales</taxon>
        <taxon>Bionectriaceae</taxon>
        <taxon>Clonostachys</taxon>
    </lineage>
</organism>
<feature type="compositionally biased region" description="Polar residues" evidence="3">
    <location>
        <begin position="379"/>
        <end position="402"/>
    </location>
</feature>
<feature type="compositionally biased region" description="Polar residues" evidence="3">
    <location>
        <begin position="1"/>
        <end position="10"/>
    </location>
</feature>
<feature type="compositionally biased region" description="Basic and acidic residues" evidence="3">
    <location>
        <begin position="23"/>
        <end position="40"/>
    </location>
</feature>
<feature type="region of interest" description="Disordered" evidence="3">
    <location>
        <begin position="1"/>
        <end position="67"/>
    </location>
</feature>
<dbReference type="PRINTS" id="PR00929">
    <property type="entry name" value="ATHOOK"/>
</dbReference>
<proteinExistence type="predicted"/>
<name>A0ABY6USC3_BIOOC</name>
<feature type="region of interest" description="Disordered" evidence="3">
    <location>
        <begin position="177"/>
        <end position="248"/>
    </location>
</feature>
<feature type="compositionally biased region" description="Basic residues" evidence="3">
    <location>
        <begin position="542"/>
        <end position="554"/>
    </location>
</feature>
<protein>
    <submittedName>
        <fullName evidence="4">Uncharacterized protein</fullName>
    </submittedName>
</protein>
<feature type="compositionally biased region" description="Low complexity" evidence="3">
    <location>
        <begin position="503"/>
        <end position="541"/>
    </location>
</feature>
<feature type="compositionally biased region" description="Low complexity" evidence="3">
    <location>
        <begin position="403"/>
        <end position="412"/>
    </location>
</feature>
<accession>A0ABY6USC3</accession>
<feature type="region of interest" description="Disordered" evidence="3">
    <location>
        <begin position="328"/>
        <end position="554"/>
    </location>
</feature>
<keyword evidence="5" id="KW-1185">Reference proteome</keyword>
<dbReference type="SMART" id="SM00384">
    <property type="entry name" value="AT_hook"/>
    <property type="match status" value="3"/>
</dbReference>
<reference evidence="4 5" key="1">
    <citation type="submission" date="2019-06" db="EMBL/GenBank/DDBJ databases">
        <authorList>
            <person name="Broberg M."/>
        </authorList>
    </citation>
    <scope>NUCLEOTIDE SEQUENCE [LARGE SCALE GENOMIC DNA]</scope>
</reference>
<dbReference type="PROSITE" id="PS00354">
    <property type="entry name" value="HMGI_Y"/>
    <property type="match status" value="1"/>
</dbReference>
<keyword evidence="2" id="KW-0539">Nucleus</keyword>
<sequence>MDVIFDNNSRPAIPNAVGALQRLQDDPEQLERERARRYEDSPPPYPESGETTQPPSPGPADSPPKDAYALWWQRMEAYDASTPLNQFKAQAKRERERLEHQALNRHLGRPQTLPHDDSFELPTNAENNIRTRWIEQGIWGDNWGPAWPKESRLMDPSWWSDTCAGPFSGPHKPGASNGYSGSCWAHEETDDDLDWESEEEQESEPDPDTPRPLFGPQALPPKPPLKEPRGPRPLGYAKTQEGKQLKDHPFYRPTVAKPEASRPYHQFLYQLSKEREWVRDELLYKQRGQHIYDLDDRAYRSLRNNWIKDEIWNNKWDELPGMKWRHEEYDEDDDERADEQTGPSNGESRPGQPANGAISPDAQDYAAVEDNAAIGSPQIEPTTQLVQNTRRGWPQNTSNEQPTTGRQTTQGTSAPVPESDATPTAPASSKRRLSSDTAVSEDEPSRSAKRTKRGTKLSTSATAPRRSTRLREKQAALQKPTAPVANTTRTRGRPSKLSAEGNAPTRAPTTAAPIPRGRGRPPKAIAAAGLPRKTPTATAPAPHKRGRGRPRKSA</sequence>
<gene>
    <name evidence="4" type="ORF">CLO192961_LOCUS329028</name>
</gene>
<evidence type="ECO:0000256" key="3">
    <source>
        <dbReference type="SAM" id="MobiDB-lite"/>
    </source>
</evidence>
<dbReference type="EMBL" id="CABFNS010000851">
    <property type="protein sequence ID" value="VUC32781.1"/>
    <property type="molecule type" value="Genomic_DNA"/>
</dbReference>
<dbReference type="Proteomes" id="UP000766486">
    <property type="component" value="Unassembled WGS sequence"/>
</dbReference>
<evidence type="ECO:0000313" key="5">
    <source>
        <dbReference type="Proteomes" id="UP000766486"/>
    </source>
</evidence>